<organism evidence="2">
    <name type="scientific">Curvibacter symbiont subsp. Hydra magnipapillata</name>
    <dbReference type="NCBI Taxonomy" id="667019"/>
    <lineage>
        <taxon>Bacteria</taxon>
        <taxon>Pseudomonadati</taxon>
        <taxon>Pseudomonadota</taxon>
        <taxon>Betaproteobacteria</taxon>
        <taxon>Burkholderiales</taxon>
        <taxon>Comamonadaceae</taxon>
        <taxon>Curvibacter</taxon>
    </lineage>
</organism>
<reference evidence="2" key="1">
    <citation type="journal article" date="2010" name="Nature">
        <title>The dynamic genome of Hydra.</title>
        <authorList>
            <person name="Chapman J.A."/>
            <person name="Kirkness E.F."/>
            <person name="Simakov O."/>
            <person name="Hampson S.E."/>
            <person name="Mitros T."/>
            <person name="Weinmaier T."/>
            <person name="Rattei T."/>
            <person name="Balasubramanian P.G."/>
            <person name="Borman J."/>
            <person name="Busam D."/>
            <person name="Disbennett K."/>
            <person name="Pfannkoch C."/>
            <person name="Sumin N."/>
            <person name="Sutton G."/>
            <person name="Viswanathan L."/>
            <person name="Walenz B."/>
            <person name="Goodstein D.M."/>
            <person name="Hellsten U."/>
            <person name="Kawashima T."/>
            <person name="Prochnik S.E."/>
            <person name="Putnam N.H."/>
            <person name="Shu S."/>
            <person name="Blumberg B."/>
            <person name="Dana C.E."/>
            <person name="Gee L."/>
            <person name="Kibler D.F."/>
            <person name="Law L."/>
            <person name="Lindgens D."/>
            <person name="Martinez D.E."/>
            <person name="Peng J."/>
            <person name="Wigge P.A."/>
            <person name="Bertulat B."/>
            <person name="Guder C."/>
            <person name="Nakamura Y."/>
            <person name="Ozbek S."/>
            <person name="Watanabe H."/>
            <person name="Khalturin K."/>
            <person name="Hemmrich G."/>
            <person name="Franke A."/>
            <person name="Augustin R."/>
            <person name="Fraune S."/>
            <person name="Hayakawa E."/>
            <person name="Hayakawa S."/>
            <person name="Hirose M."/>
            <person name="Hwang J."/>
            <person name="Ikeo K."/>
            <person name="Nishimiya-Fujisawa C."/>
            <person name="Ogura A."/>
            <person name="Takahashi T."/>
            <person name="Steinmetz P.R."/>
            <person name="Zhang X."/>
            <person name="Aufschnaiter R."/>
            <person name="Eder M.K."/>
            <person name="Gorny A.K."/>
            <person name="Salvenmoser W."/>
            <person name="Heimberg A.M."/>
            <person name="Wheeler B.M."/>
            <person name="Peterson K.J."/>
            <person name="Boettger A."/>
            <person name="Tischler P."/>
            <person name="Wolf A."/>
            <person name="Gojobori T."/>
            <person name="Remington K.A."/>
            <person name="Strausberg R.L."/>
            <person name="Venter J."/>
            <person name="Technau U."/>
            <person name="Hobmayer B."/>
            <person name="Bosch T.C."/>
            <person name="Holstein T.W."/>
            <person name="Fujisawa T."/>
            <person name="Bode H.R."/>
            <person name="David C.N."/>
            <person name="Rokhsar D.S."/>
            <person name="Steele R.E."/>
        </authorList>
    </citation>
    <scope>NUCLEOTIDE SEQUENCE</scope>
</reference>
<proteinExistence type="predicted"/>
<sequence length="344" mass="38104">MKKVVIFGGTGFIGLHFSKYLLARAGFDHVVLADIKPPAEHIASQFVKDEIERGRISYVYSDVRKSIDSSLFGDLGDIKFLANFAAVHREPGHPANEYFETNIPGARNVCAFAEQIGCDDILFTSSISPYGPSETPRSETDIPTPETAYGSSKYAAELIHEAWRCRGIGERRLLVVRPGVVFGPGEGGNVSRLVSALTKGFFVYAGNRQTRKAGIYVKELCNAMWWMHELQANRPPALATANMTMNPGPSMEEYVETVQEVAKKRAFVPSIPVWSLMLAARLVQTLLGPFGVFKSVNVVRVRKIIRSNNIVPGVLAAEGYPYQYTLQSALADWRKDMPSEWGIR</sequence>
<dbReference type="EMBL" id="FN543104">
    <property type="protein sequence ID" value="CBA27702.1"/>
    <property type="molecule type" value="Genomic_DNA"/>
</dbReference>
<gene>
    <name evidence="2" type="ORF">Csp_A03600</name>
</gene>
<dbReference type="AlphaFoldDB" id="C9Y8A9"/>
<dbReference type="PANTHER" id="PTHR43245">
    <property type="entry name" value="BIFUNCTIONAL POLYMYXIN RESISTANCE PROTEIN ARNA"/>
    <property type="match status" value="1"/>
</dbReference>
<dbReference type="InterPro" id="IPR036291">
    <property type="entry name" value="NAD(P)-bd_dom_sf"/>
</dbReference>
<dbReference type="Gene3D" id="3.40.50.720">
    <property type="entry name" value="NAD(P)-binding Rossmann-like Domain"/>
    <property type="match status" value="1"/>
</dbReference>
<evidence type="ECO:0000313" key="2">
    <source>
        <dbReference type="EMBL" id="CBA27702.1"/>
    </source>
</evidence>
<dbReference type="SUPFAM" id="SSF51735">
    <property type="entry name" value="NAD(P)-binding Rossmann-fold domains"/>
    <property type="match status" value="1"/>
</dbReference>
<dbReference type="InterPro" id="IPR001509">
    <property type="entry name" value="Epimerase_deHydtase"/>
</dbReference>
<dbReference type="GO" id="GO:0016853">
    <property type="term" value="F:isomerase activity"/>
    <property type="evidence" value="ECO:0007669"/>
    <property type="project" value="UniProtKB-KW"/>
</dbReference>
<dbReference type="InterPro" id="IPR050177">
    <property type="entry name" value="Lipid_A_modif_metabolic_enz"/>
</dbReference>
<protein>
    <recommendedName>
        <fullName evidence="1">NAD-dependent epimerase/dehydratase domain-containing protein</fullName>
    </recommendedName>
</protein>
<evidence type="ECO:0000259" key="1">
    <source>
        <dbReference type="Pfam" id="PF01370"/>
    </source>
</evidence>
<dbReference type="Pfam" id="PF01370">
    <property type="entry name" value="Epimerase"/>
    <property type="match status" value="1"/>
</dbReference>
<feature type="domain" description="NAD-dependent epimerase/dehydratase" evidence="1">
    <location>
        <begin position="4"/>
        <end position="232"/>
    </location>
</feature>
<name>C9Y8A9_CURXX</name>
<keyword evidence="2" id="KW-0413">Isomerase</keyword>
<dbReference type="InterPro" id="IPR020904">
    <property type="entry name" value="Sc_DH/Rdtase_CS"/>
</dbReference>
<accession>C9Y8A9</accession>
<dbReference type="PROSITE" id="PS00061">
    <property type="entry name" value="ADH_SHORT"/>
    <property type="match status" value="1"/>
</dbReference>